<evidence type="ECO:0000313" key="3">
    <source>
        <dbReference type="Proteomes" id="UP001164705"/>
    </source>
</evidence>
<feature type="domain" description="PD-(D/E)XK endonuclease-like" evidence="1">
    <location>
        <begin position="34"/>
        <end position="75"/>
    </location>
</feature>
<reference evidence="2" key="1">
    <citation type="submission" date="2022-11" db="EMBL/GenBank/DDBJ databases">
        <title>Lacinutrix neustonica HL-RS19T sp. nov., isolated from the surface microlayer sample of brackish Lake Shihwa.</title>
        <authorList>
            <person name="Choi J.Y."/>
            <person name="Hwang C.Y."/>
        </authorList>
    </citation>
    <scope>NUCLEOTIDE SEQUENCE</scope>
    <source>
        <strain evidence="2">HL-RS19</strain>
    </source>
</reference>
<keyword evidence="3" id="KW-1185">Reference proteome</keyword>
<accession>A0A9E8SD71</accession>
<dbReference type="InterPro" id="IPR011604">
    <property type="entry name" value="PDDEXK-like_dom_sf"/>
</dbReference>
<dbReference type="InterPro" id="IPR038726">
    <property type="entry name" value="PDDEXK_AddAB-type"/>
</dbReference>
<protein>
    <submittedName>
        <fullName evidence="2">PD-(D/E)XK nuclease family protein</fullName>
    </submittedName>
</protein>
<sequence>MKSYVIRDLSKYFSKGHTVYNERDILSRTGKIYRPDRLVINNKKEVVIIDYKTGLHNPKYQHQLQDYQDVLEEMNYKITKKILIYINEGVKIQTY</sequence>
<dbReference type="KEGG" id="lnu:N7U66_11865"/>
<proteinExistence type="predicted"/>
<dbReference type="Proteomes" id="UP001164705">
    <property type="component" value="Chromosome"/>
</dbReference>
<dbReference type="EMBL" id="CP113088">
    <property type="protein sequence ID" value="WAC00919.1"/>
    <property type="molecule type" value="Genomic_DNA"/>
</dbReference>
<name>A0A9E8SD71_9FLAO</name>
<dbReference type="Pfam" id="PF12705">
    <property type="entry name" value="PDDEXK_1"/>
    <property type="match status" value="1"/>
</dbReference>
<evidence type="ECO:0000259" key="1">
    <source>
        <dbReference type="Pfam" id="PF12705"/>
    </source>
</evidence>
<dbReference type="RefSeq" id="WP_267675467.1">
    <property type="nucleotide sequence ID" value="NZ_CP113088.1"/>
</dbReference>
<dbReference type="AlphaFoldDB" id="A0A9E8SD71"/>
<dbReference type="Gene3D" id="3.90.320.10">
    <property type="match status" value="1"/>
</dbReference>
<gene>
    <name evidence="2" type="ORF">N7U66_11865</name>
</gene>
<organism evidence="2 3">
    <name type="scientific">Lacinutrix neustonica</name>
    <dbReference type="NCBI Taxonomy" id="2980107"/>
    <lineage>
        <taxon>Bacteria</taxon>
        <taxon>Pseudomonadati</taxon>
        <taxon>Bacteroidota</taxon>
        <taxon>Flavobacteriia</taxon>
        <taxon>Flavobacteriales</taxon>
        <taxon>Flavobacteriaceae</taxon>
        <taxon>Lacinutrix</taxon>
    </lineage>
</organism>
<evidence type="ECO:0000313" key="2">
    <source>
        <dbReference type="EMBL" id="WAC00919.1"/>
    </source>
</evidence>